<evidence type="ECO:0000313" key="2">
    <source>
        <dbReference type="EMBL" id="RHY35468.1"/>
    </source>
</evidence>
<dbReference type="Pfam" id="PF00855">
    <property type="entry name" value="PWWP"/>
    <property type="match status" value="1"/>
</dbReference>
<protein>
    <recommendedName>
        <fullName evidence="1">PWWP domain-containing protein</fullName>
    </recommendedName>
</protein>
<proteinExistence type="predicted"/>
<dbReference type="VEuPathDB" id="FungiDB:H310_00541"/>
<dbReference type="Gene3D" id="2.30.30.140">
    <property type="match status" value="1"/>
</dbReference>
<reference evidence="2 3" key="1">
    <citation type="submission" date="2018-08" db="EMBL/GenBank/DDBJ databases">
        <title>Aphanomyces genome sequencing and annotation.</title>
        <authorList>
            <person name="Minardi D."/>
            <person name="Oidtmann B."/>
            <person name="Van Der Giezen M."/>
            <person name="Studholme D.J."/>
        </authorList>
    </citation>
    <scope>NUCLEOTIDE SEQUENCE [LARGE SCALE GENOMIC DNA]</scope>
    <source>
        <strain evidence="2 3">NJM0002</strain>
    </source>
</reference>
<dbReference type="EMBL" id="QUSY01000002">
    <property type="protein sequence ID" value="RHY35468.1"/>
    <property type="molecule type" value="Genomic_DNA"/>
</dbReference>
<name>A0A3R6YHD6_9STRA</name>
<gene>
    <name evidence="2" type="ORF">DYB32_000062</name>
</gene>
<dbReference type="CDD" id="cd05162">
    <property type="entry name" value="PWWP"/>
    <property type="match status" value="1"/>
</dbReference>
<dbReference type="SMART" id="SM00293">
    <property type="entry name" value="PWWP"/>
    <property type="match status" value="1"/>
</dbReference>
<sequence length="140" mass="15546">MSGKPRRGDAAASRPTTESVLQEGDIVWAKMPGFPLWPAIVFFSTQSLYDHGLQIPPKTTASIDTPMVCFLDSLQYGCVTRTSIKPYLSYDVKQAFQTVKNKKTLKKALEVAVDRAEQILFQVCSASDDKPTRKFTPSNV</sequence>
<organism evidence="2 3">
    <name type="scientific">Aphanomyces invadans</name>
    <dbReference type="NCBI Taxonomy" id="157072"/>
    <lineage>
        <taxon>Eukaryota</taxon>
        <taxon>Sar</taxon>
        <taxon>Stramenopiles</taxon>
        <taxon>Oomycota</taxon>
        <taxon>Saprolegniomycetes</taxon>
        <taxon>Saprolegniales</taxon>
        <taxon>Verrucalvaceae</taxon>
        <taxon>Aphanomyces</taxon>
    </lineage>
</organism>
<keyword evidence="3" id="KW-1185">Reference proteome</keyword>
<dbReference type="SUPFAM" id="SSF63748">
    <property type="entry name" value="Tudor/PWWP/MBT"/>
    <property type="match status" value="1"/>
</dbReference>
<comment type="caution">
    <text evidence="2">The sequence shown here is derived from an EMBL/GenBank/DDBJ whole genome shotgun (WGS) entry which is preliminary data.</text>
</comment>
<dbReference type="InterPro" id="IPR000313">
    <property type="entry name" value="PWWP_dom"/>
</dbReference>
<dbReference type="Proteomes" id="UP000285060">
    <property type="component" value="Unassembled WGS sequence"/>
</dbReference>
<evidence type="ECO:0000313" key="3">
    <source>
        <dbReference type="Proteomes" id="UP000285060"/>
    </source>
</evidence>
<feature type="domain" description="PWWP" evidence="1">
    <location>
        <begin position="23"/>
        <end position="41"/>
    </location>
</feature>
<evidence type="ECO:0000259" key="1">
    <source>
        <dbReference type="PROSITE" id="PS50812"/>
    </source>
</evidence>
<accession>A0A3R6YHD6</accession>
<dbReference type="AlphaFoldDB" id="A0A3R6YHD6"/>
<dbReference type="PROSITE" id="PS50812">
    <property type="entry name" value="PWWP"/>
    <property type="match status" value="1"/>
</dbReference>